<dbReference type="RefSeq" id="WP_109033754.1">
    <property type="nucleotide sequence ID" value="NZ_CP029210.1"/>
</dbReference>
<organism evidence="11 12">
    <name type="scientific">Aquabacterium olei</name>
    <dbReference type="NCBI Taxonomy" id="1296669"/>
    <lineage>
        <taxon>Bacteria</taxon>
        <taxon>Pseudomonadati</taxon>
        <taxon>Pseudomonadota</taxon>
        <taxon>Betaproteobacteria</taxon>
        <taxon>Burkholderiales</taxon>
        <taxon>Aquabacterium</taxon>
    </lineage>
</organism>
<dbReference type="Gene3D" id="3.30.479.10">
    <property type="entry name" value="6-pyruvoyl tetrahydropterin synthase/QueD"/>
    <property type="match status" value="3"/>
</dbReference>
<evidence type="ECO:0000256" key="3">
    <source>
        <dbReference type="ARBA" id="ARBA00008900"/>
    </source>
</evidence>
<dbReference type="GO" id="GO:0070497">
    <property type="term" value="F:6-carboxytetrahydropterin synthase activity"/>
    <property type="evidence" value="ECO:0007669"/>
    <property type="project" value="UniProtKB-EC"/>
</dbReference>
<comment type="cofactor">
    <cofactor evidence="1">
        <name>Zn(2+)</name>
        <dbReference type="ChEBI" id="CHEBI:29105"/>
    </cofactor>
</comment>
<dbReference type="Proteomes" id="UP000244892">
    <property type="component" value="Chromosome"/>
</dbReference>
<evidence type="ECO:0000256" key="10">
    <source>
        <dbReference type="ARBA" id="ARBA00048807"/>
    </source>
</evidence>
<comment type="pathway">
    <text evidence="2">Purine metabolism; 7-cyano-7-deazaguanine biosynthesis.</text>
</comment>
<evidence type="ECO:0000256" key="2">
    <source>
        <dbReference type="ARBA" id="ARBA00005061"/>
    </source>
</evidence>
<proteinExistence type="inferred from homology"/>
<evidence type="ECO:0000256" key="1">
    <source>
        <dbReference type="ARBA" id="ARBA00001947"/>
    </source>
</evidence>
<evidence type="ECO:0000256" key="6">
    <source>
        <dbReference type="ARBA" id="ARBA00022723"/>
    </source>
</evidence>
<reference evidence="11 12" key="1">
    <citation type="submission" date="2018-05" db="EMBL/GenBank/DDBJ databases">
        <title>complete genome sequence of Aquabacterium olei NBRC 110486.</title>
        <authorList>
            <person name="Tang B."/>
            <person name="Chang J."/>
            <person name="Zhang L."/>
            <person name="Yang H."/>
        </authorList>
    </citation>
    <scope>NUCLEOTIDE SEQUENCE [LARGE SCALE GENOMIC DNA]</scope>
    <source>
        <strain evidence="11 12">NBRC 110486</strain>
    </source>
</reference>
<keyword evidence="6" id="KW-0479">Metal-binding</keyword>
<dbReference type="InterPro" id="IPR007115">
    <property type="entry name" value="6-PTP_synth/QueD"/>
</dbReference>
<sequence length="366" mass="40812">MSIATLFAASSTFESARQVGVLPADHPARRLHGHSFTAKVRASLDAGWAPWPGGDVSELAGLLGACTAQLDYRHLNELLPVPTDENLARWVRDQLQVSVPGLEQVGIQSTSDQGVDLDANDHAHIWRRYRFQSAHKLPNVPFGHKCGRLHGHGFEVILHANQDAGGRDLSIDYDHLDAIWAPFHYQLHHKYLNAIEGLENPTSEVIAGWLWQRLKAVLPELSWVTVYETGSCGANFNGHDYRIWKEMTLDSALFLRNAPADDPLSHIHGHTYTMRLHLSAPLDQVMGWTVDFGDVKERFNPIFKALDHHPLHELPGLEDCDAGSLARWVLAEGRRALPQIDRVDMYETRGCGAIALMDRDGPALPI</sequence>
<dbReference type="InterPro" id="IPR038418">
    <property type="entry name" value="6-PTP_synth/QueD_sf"/>
</dbReference>
<dbReference type="SUPFAM" id="SSF55620">
    <property type="entry name" value="Tetrahydrobiopterin biosynthesis enzymes-like"/>
    <property type="match status" value="3"/>
</dbReference>
<dbReference type="EC" id="4.1.2.50" evidence="4"/>
<dbReference type="KEGG" id="aon:DEH84_00165"/>
<evidence type="ECO:0000313" key="12">
    <source>
        <dbReference type="Proteomes" id="UP000244892"/>
    </source>
</evidence>
<evidence type="ECO:0000256" key="5">
    <source>
        <dbReference type="ARBA" id="ARBA00018141"/>
    </source>
</evidence>
<evidence type="ECO:0000256" key="8">
    <source>
        <dbReference type="ARBA" id="ARBA00023239"/>
    </source>
</evidence>
<keyword evidence="7" id="KW-0862">Zinc</keyword>
<comment type="catalytic activity">
    <reaction evidence="10">
        <text>7,8-dihydroneopterin 3'-triphosphate + H2O = 6-carboxy-5,6,7,8-tetrahydropterin + triphosphate + acetaldehyde + 2 H(+)</text>
        <dbReference type="Rhea" id="RHEA:27966"/>
        <dbReference type="ChEBI" id="CHEBI:15343"/>
        <dbReference type="ChEBI" id="CHEBI:15377"/>
        <dbReference type="ChEBI" id="CHEBI:15378"/>
        <dbReference type="ChEBI" id="CHEBI:18036"/>
        <dbReference type="ChEBI" id="CHEBI:58462"/>
        <dbReference type="ChEBI" id="CHEBI:61032"/>
        <dbReference type="EC" id="4.1.2.50"/>
    </reaction>
</comment>
<accession>A0A2U8FNV8</accession>
<dbReference type="AlphaFoldDB" id="A0A2U8FNV8"/>
<dbReference type="EMBL" id="CP029210">
    <property type="protein sequence ID" value="AWI52036.1"/>
    <property type="molecule type" value="Genomic_DNA"/>
</dbReference>
<protein>
    <recommendedName>
        <fullName evidence="5">6-carboxy-5,6,7,8-tetrahydropterin synthase</fullName>
        <ecNumber evidence="4">4.1.2.50</ecNumber>
    </recommendedName>
    <alternativeName>
        <fullName evidence="9">Queuosine biosynthesis protein QueD</fullName>
    </alternativeName>
</protein>
<dbReference type="OrthoDB" id="9804698at2"/>
<keyword evidence="12" id="KW-1185">Reference proteome</keyword>
<dbReference type="UniPathway" id="UPA00391"/>
<keyword evidence="8" id="KW-0456">Lyase</keyword>
<comment type="similarity">
    <text evidence="3">Belongs to the PTPS family. QueD subfamily.</text>
</comment>
<evidence type="ECO:0000256" key="9">
    <source>
        <dbReference type="ARBA" id="ARBA00031449"/>
    </source>
</evidence>
<dbReference type="PANTHER" id="PTHR12589">
    <property type="entry name" value="PYRUVOYL TETRAHYDROBIOPTERIN SYNTHASE"/>
    <property type="match status" value="1"/>
</dbReference>
<dbReference type="GO" id="GO:0046872">
    <property type="term" value="F:metal ion binding"/>
    <property type="evidence" value="ECO:0007669"/>
    <property type="project" value="UniProtKB-KW"/>
</dbReference>
<evidence type="ECO:0000256" key="7">
    <source>
        <dbReference type="ARBA" id="ARBA00022833"/>
    </source>
</evidence>
<dbReference type="Pfam" id="PF01242">
    <property type="entry name" value="PTPS"/>
    <property type="match status" value="3"/>
</dbReference>
<name>A0A2U8FNV8_9BURK</name>
<evidence type="ECO:0000256" key="4">
    <source>
        <dbReference type="ARBA" id="ARBA00012982"/>
    </source>
</evidence>
<evidence type="ECO:0000313" key="11">
    <source>
        <dbReference type="EMBL" id="AWI52036.1"/>
    </source>
</evidence>
<gene>
    <name evidence="11" type="ORF">DEH84_00165</name>
</gene>
<dbReference type="PANTHER" id="PTHR12589:SF7">
    <property type="entry name" value="6-PYRUVOYL TETRAHYDROBIOPTERIN SYNTHASE"/>
    <property type="match status" value="1"/>
</dbReference>